<gene>
    <name evidence="3" type="ORF">FXN65_19715</name>
</gene>
<dbReference type="InterPro" id="IPR022742">
    <property type="entry name" value="Hydrolase_4"/>
</dbReference>
<dbReference type="Gene3D" id="3.40.50.1820">
    <property type="entry name" value="alpha/beta hydrolase"/>
    <property type="match status" value="1"/>
</dbReference>
<accession>A0A5J6QPE5</accession>
<evidence type="ECO:0000313" key="3">
    <source>
        <dbReference type="EMBL" id="QEY64177.1"/>
    </source>
</evidence>
<keyword evidence="1" id="KW-0472">Membrane</keyword>
<dbReference type="KEGG" id="plal:FXN65_19715"/>
<dbReference type="RefSeq" id="WP_151135563.1">
    <property type="nucleotide sequence ID" value="NZ_CP043311.1"/>
</dbReference>
<dbReference type="AlphaFoldDB" id="A0A5J6QPE5"/>
<proteinExistence type="predicted"/>
<dbReference type="Proteomes" id="UP000327179">
    <property type="component" value="Chromosome"/>
</dbReference>
<name>A0A5J6QPE5_9GAMM</name>
<dbReference type="Pfam" id="PF12146">
    <property type="entry name" value="Hydrolase_4"/>
    <property type="match status" value="1"/>
</dbReference>
<keyword evidence="1" id="KW-1133">Transmembrane helix</keyword>
<evidence type="ECO:0000259" key="2">
    <source>
        <dbReference type="Pfam" id="PF12146"/>
    </source>
</evidence>
<dbReference type="InterPro" id="IPR029058">
    <property type="entry name" value="AB_hydrolase_fold"/>
</dbReference>
<dbReference type="EMBL" id="CP043311">
    <property type="protein sequence ID" value="QEY64177.1"/>
    <property type="molecule type" value="Genomic_DNA"/>
</dbReference>
<keyword evidence="4" id="KW-1185">Reference proteome</keyword>
<evidence type="ECO:0000313" key="4">
    <source>
        <dbReference type="Proteomes" id="UP000327179"/>
    </source>
</evidence>
<keyword evidence="3" id="KW-0378">Hydrolase</keyword>
<dbReference type="GO" id="GO:0016787">
    <property type="term" value="F:hydrolase activity"/>
    <property type="evidence" value="ECO:0007669"/>
    <property type="project" value="UniProtKB-KW"/>
</dbReference>
<reference evidence="3 4" key="1">
    <citation type="submission" date="2019-08" db="EMBL/GenBank/DDBJ databases">
        <title>Whole-genome Sequencing of e-waste polymer degrading bacterium Pseudomonas sp. strain PE08.</title>
        <authorList>
            <person name="Kirdat K."/>
            <person name="Debbarma P."/>
            <person name="Narawade N."/>
            <person name="Suyal D."/>
            <person name="Thorat V."/>
            <person name="Shouche Y."/>
            <person name="Goel R."/>
            <person name="Yadav A."/>
        </authorList>
    </citation>
    <scope>NUCLEOTIDE SEQUENCE [LARGE SCALE GENOMIC DNA]</scope>
    <source>
        <strain evidence="3 4">PE08</strain>
    </source>
</reference>
<organism evidence="3 4">
    <name type="scientific">Metapseudomonas lalkuanensis</name>
    <dbReference type="NCBI Taxonomy" id="2604832"/>
    <lineage>
        <taxon>Bacteria</taxon>
        <taxon>Pseudomonadati</taxon>
        <taxon>Pseudomonadota</taxon>
        <taxon>Gammaproteobacteria</taxon>
        <taxon>Pseudomonadales</taxon>
        <taxon>Pseudomonadaceae</taxon>
        <taxon>Metapseudomonas</taxon>
    </lineage>
</organism>
<protein>
    <submittedName>
        <fullName evidence="3">Alpha/beta fold hydrolase</fullName>
    </submittedName>
</protein>
<feature type="transmembrane region" description="Helical" evidence="1">
    <location>
        <begin position="147"/>
        <end position="167"/>
    </location>
</feature>
<evidence type="ECO:0000256" key="1">
    <source>
        <dbReference type="SAM" id="Phobius"/>
    </source>
</evidence>
<sequence>MRVEKVDVYGTGNLFIRLFKPCQKKTKKVVLICGGLGINSVFYQSFARWLASQGCCAVTFDHRGLGLNSVSKADMDRIDVDTWLSQDLSAILFWLRLNYPNVPLCCIGHSFGGATLGVSPAINLLDKIVLVSAQSGYMGGFGHRIKALLGMYVYILIPLLVPVFGYFPAKKIGAGENIPRRVICRWQQWVKTPGYIQADFELNREGYRRFRGVLTAISFSDDAMAPLSTVAEVADYYSEASHSSLLSISPEEVGLNEVGHFRMFSRDAAETIWPKILNSLTSAPEWLGGIRH</sequence>
<keyword evidence="1" id="KW-0812">Transmembrane</keyword>
<dbReference type="PIRSF" id="PIRSF037442">
    <property type="entry name" value="UCP037442_abhydr"/>
    <property type="match status" value="1"/>
</dbReference>
<feature type="domain" description="Serine aminopeptidase S33" evidence="2">
    <location>
        <begin position="25"/>
        <end position="115"/>
    </location>
</feature>
<dbReference type="InterPro" id="IPR017208">
    <property type="entry name" value="UCP037442_abhydr"/>
</dbReference>
<dbReference type="SUPFAM" id="SSF53474">
    <property type="entry name" value="alpha/beta-Hydrolases"/>
    <property type="match status" value="1"/>
</dbReference>